<gene>
    <name evidence="4" type="ORF">J2S43_004041</name>
</gene>
<dbReference type="RefSeq" id="WP_306831435.1">
    <property type="nucleotide sequence ID" value="NZ_JAUSRA010000001.1"/>
</dbReference>
<keyword evidence="5" id="KW-1185">Reference proteome</keyword>
<keyword evidence="3 4" id="KW-0808">Transferase</keyword>
<dbReference type="SFLD" id="SFLDG01017">
    <property type="entry name" value="Polyprenyl_Transferase_Like"/>
    <property type="match status" value="1"/>
</dbReference>
<name>A0ABT9MVW7_9ACTN</name>
<comment type="caution">
    <text evidence="4">The sequence shown here is derived from an EMBL/GenBank/DDBJ whole genome shotgun (WGS) entry which is preliminary data.</text>
</comment>
<protein>
    <submittedName>
        <fullName evidence="4">Geranylgeranyl diphosphate synthase type I</fullName>
        <ecNumber evidence="4">2.5.1.1</ecNumber>
        <ecNumber evidence="4">2.5.1.10</ecNumber>
        <ecNumber evidence="4">2.5.1.29</ecNumber>
    </submittedName>
</protein>
<evidence type="ECO:0000256" key="1">
    <source>
        <dbReference type="ARBA" id="ARBA00022723"/>
    </source>
</evidence>
<dbReference type="Pfam" id="PF00348">
    <property type="entry name" value="polyprenyl_synt"/>
    <property type="match status" value="1"/>
</dbReference>
<dbReference type="Gene3D" id="1.10.600.10">
    <property type="entry name" value="Farnesyl Diphosphate Synthase"/>
    <property type="match status" value="1"/>
</dbReference>
<dbReference type="EMBL" id="JAUSRA010000001">
    <property type="protein sequence ID" value="MDP9795529.1"/>
    <property type="molecule type" value="Genomic_DNA"/>
</dbReference>
<dbReference type="GO" id="GO:0004337">
    <property type="term" value="F:(2E,6E)-farnesyl diphosphate synthase activity"/>
    <property type="evidence" value="ECO:0007669"/>
    <property type="project" value="UniProtKB-EC"/>
</dbReference>
<dbReference type="Proteomes" id="UP001240984">
    <property type="component" value="Unassembled WGS sequence"/>
</dbReference>
<dbReference type="InterPro" id="IPR000092">
    <property type="entry name" value="Polyprenyl_synt"/>
</dbReference>
<dbReference type="SUPFAM" id="SSF48576">
    <property type="entry name" value="Terpenoid synthases"/>
    <property type="match status" value="1"/>
</dbReference>
<dbReference type="CDD" id="cd00685">
    <property type="entry name" value="Trans_IPPS_HT"/>
    <property type="match status" value="1"/>
</dbReference>
<dbReference type="SFLD" id="SFLDS00005">
    <property type="entry name" value="Isoprenoid_Synthase_Type_I"/>
    <property type="match status" value="1"/>
</dbReference>
<dbReference type="PANTHER" id="PTHR12001">
    <property type="entry name" value="GERANYLGERANYL PYROPHOSPHATE SYNTHASE"/>
    <property type="match status" value="1"/>
</dbReference>
<reference evidence="4 5" key="1">
    <citation type="submission" date="2023-07" db="EMBL/GenBank/DDBJ databases">
        <title>Sequencing the genomes of 1000 actinobacteria strains.</title>
        <authorList>
            <person name="Klenk H.-P."/>
        </authorList>
    </citation>
    <scope>NUCLEOTIDE SEQUENCE [LARGE SCALE GENOMIC DNA]</scope>
    <source>
        <strain evidence="4 5">DSM 44710</strain>
    </source>
</reference>
<dbReference type="PROSITE" id="PS00723">
    <property type="entry name" value="POLYPRENYL_SYNTHASE_1"/>
    <property type="match status" value="1"/>
</dbReference>
<dbReference type="NCBIfam" id="NF041169">
    <property type="entry name" value="f2_encap_cargo4"/>
    <property type="match status" value="1"/>
</dbReference>
<organism evidence="4 5">
    <name type="scientific">Catenuloplanes nepalensis</name>
    <dbReference type="NCBI Taxonomy" id="587533"/>
    <lineage>
        <taxon>Bacteria</taxon>
        <taxon>Bacillati</taxon>
        <taxon>Actinomycetota</taxon>
        <taxon>Actinomycetes</taxon>
        <taxon>Micromonosporales</taxon>
        <taxon>Micromonosporaceae</taxon>
        <taxon>Catenuloplanes</taxon>
    </lineage>
</organism>
<sequence length="353" mass="35924">MTTLSTVRGSAGSSGAAEPAAAVLARARTLVEPALRAAIDALPESTARPSGYHFGWWDATGSPAAESGGKALRPALALTSAAAAGGDREAAVPAAVAVELVHNFSLLHDDVMDGDATRRHRPTVWAVFGVDTAILAGDALLAAAIDVLAASGAPATVPAIRGLCAAVQALIDGQAADLRFEQTTTVRLEDVLEMAANKTGALLSASCSLGALLGGAAPAQAALLGSFGSHVGLAFQIVDDLLGIWGDPAVTGKPVFSDLRNRKKSLPVLAALTSGTPAGRELMRRYDRDTAFTDAELPRIAELVADAGGRAWCHAHRDALLHQASEALAAASCSPSAAAELTALAHLATHRSY</sequence>
<evidence type="ECO:0000313" key="4">
    <source>
        <dbReference type="EMBL" id="MDP9795529.1"/>
    </source>
</evidence>
<dbReference type="GO" id="GO:0004161">
    <property type="term" value="F:dimethylallyltranstransferase activity"/>
    <property type="evidence" value="ECO:0007669"/>
    <property type="project" value="UniProtKB-EC"/>
</dbReference>
<evidence type="ECO:0000256" key="2">
    <source>
        <dbReference type="ARBA" id="ARBA00022842"/>
    </source>
</evidence>
<dbReference type="InterPro" id="IPR008949">
    <property type="entry name" value="Isoprenoid_synthase_dom_sf"/>
</dbReference>
<dbReference type="InterPro" id="IPR033749">
    <property type="entry name" value="Polyprenyl_synt_CS"/>
</dbReference>
<keyword evidence="2" id="KW-0460">Magnesium</keyword>
<dbReference type="EC" id="2.5.1.10" evidence="4"/>
<evidence type="ECO:0000256" key="3">
    <source>
        <dbReference type="RuleBase" id="RU004466"/>
    </source>
</evidence>
<keyword evidence="1" id="KW-0479">Metal-binding</keyword>
<accession>A0ABT9MVW7</accession>
<comment type="similarity">
    <text evidence="3">Belongs to the FPP/GGPP synthase family.</text>
</comment>
<dbReference type="GO" id="GO:0004311">
    <property type="term" value="F:geranylgeranyl diphosphate synthase activity"/>
    <property type="evidence" value="ECO:0007669"/>
    <property type="project" value="UniProtKB-EC"/>
</dbReference>
<dbReference type="EC" id="2.5.1.1" evidence="4"/>
<dbReference type="PROSITE" id="PS00444">
    <property type="entry name" value="POLYPRENYL_SYNTHASE_2"/>
    <property type="match status" value="1"/>
</dbReference>
<dbReference type="EC" id="2.5.1.29" evidence="4"/>
<proteinExistence type="inferred from homology"/>
<evidence type="ECO:0000313" key="5">
    <source>
        <dbReference type="Proteomes" id="UP001240984"/>
    </source>
</evidence>
<dbReference type="PANTHER" id="PTHR12001:SF71">
    <property type="entry name" value="(2E,6E)-FARNESYL DIPHOSPHATE SYNTHASE"/>
    <property type="match status" value="1"/>
</dbReference>